<dbReference type="GO" id="GO:0003700">
    <property type="term" value="F:DNA-binding transcription factor activity"/>
    <property type="evidence" value="ECO:0007669"/>
    <property type="project" value="TreeGrafter"/>
</dbReference>
<dbReference type="InterPro" id="IPR009057">
    <property type="entry name" value="Homeodomain-like_sf"/>
</dbReference>
<dbReference type="Proteomes" id="UP000192566">
    <property type="component" value="Unassembled WGS sequence"/>
</dbReference>
<organism evidence="6 7">
    <name type="scientific">Mycobacterium heidelbergense</name>
    <dbReference type="NCBI Taxonomy" id="53376"/>
    <lineage>
        <taxon>Bacteria</taxon>
        <taxon>Bacillati</taxon>
        <taxon>Actinomycetota</taxon>
        <taxon>Actinomycetes</taxon>
        <taxon>Mycobacteriales</taxon>
        <taxon>Mycobacteriaceae</taxon>
        <taxon>Mycobacterium</taxon>
        <taxon>Mycobacterium simiae complex</taxon>
    </lineage>
</organism>
<keyword evidence="3" id="KW-0804">Transcription</keyword>
<comment type="caution">
    <text evidence="6">The sequence shown here is derived from an EMBL/GenBank/DDBJ whole genome shotgun (WGS) entry which is preliminary data.</text>
</comment>
<reference evidence="6 7" key="1">
    <citation type="submission" date="2017-02" db="EMBL/GenBank/DDBJ databases">
        <title>The new phylogeny of genus Mycobacterium.</title>
        <authorList>
            <person name="Tortoli E."/>
            <person name="Trovato A."/>
            <person name="Cirillo D.M."/>
        </authorList>
    </citation>
    <scope>NUCLEOTIDE SEQUENCE [LARGE SCALE GENOMIC DNA]</scope>
    <source>
        <strain evidence="6 7">DSM 44471</strain>
    </source>
</reference>
<dbReference type="EMBL" id="MVHR01000019">
    <property type="protein sequence ID" value="ORA72730.1"/>
    <property type="molecule type" value="Genomic_DNA"/>
</dbReference>
<dbReference type="SUPFAM" id="SSF46689">
    <property type="entry name" value="Homeodomain-like"/>
    <property type="match status" value="1"/>
</dbReference>
<sequence length="199" mass="21978">MSPVNKEAAVTVARAEPARRLPRAQRREQILRAATRAFARAGFADTGLDVIAAEAGVTPAILYRHFASKADLYREVLDSAYARLREATGADDFDDASIPALVRAAAADPDAFRLLLRYAAREPEFRDVVESLRESWTEVTRRHLASITDHRWRSWAAQLLPTLATDAVIAWLDAGQPEPDQAAGRIRQVVDAVVHAARQ</sequence>
<dbReference type="STRING" id="53376.BST25_14180"/>
<dbReference type="GO" id="GO:0000976">
    <property type="term" value="F:transcription cis-regulatory region binding"/>
    <property type="evidence" value="ECO:0007669"/>
    <property type="project" value="TreeGrafter"/>
</dbReference>
<keyword evidence="1" id="KW-0805">Transcription regulation</keyword>
<evidence type="ECO:0000256" key="1">
    <source>
        <dbReference type="ARBA" id="ARBA00023015"/>
    </source>
</evidence>
<evidence type="ECO:0000256" key="2">
    <source>
        <dbReference type="ARBA" id="ARBA00023125"/>
    </source>
</evidence>
<dbReference type="InterPro" id="IPR001647">
    <property type="entry name" value="HTH_TetR"/>
</dbReference>
<evidence type="ECO:0000259" key="5">
    <source>
        <dbReference type="PROSITE" id="PS50977"/>
    </source>
</evidence>
<protein>
    <submittedName>
        <fullName evidence="6">TetR family transcriptional regulator</fullName>
    </submittedName>
</protein>
<dbReference type="Gene3D" id="1.10.357.10">
    <property type="entry name" value="Tetracycline Repressor, domain 2"/>
    <property type="match status" value="1"/>
</dbReference>
<dbReference type="PANTHER" id="PTHR30055:SF234">
    <property type="entry name" value="HTH-TYPE TRANSCRIPTIONAL REGULATOR BETI"/>
    <property type="match status" value="1"/>
</dbReference>
<dbReference type="PROSITE" id="PS50977">
    <property type="entry name" value="HTH_TETR_2"/>
    <property type="match status" value="1"/>
</dbReference>
<dbReference type="AlphaFoldDB" id="A0A1X0DLK1"/>
<dbReference type="Pfam" id="PF00440">
    <property type="entry name" value="TetR_N"/>
    <property type="match status" value="1"/>
</dbReference>
<dbReference type="InterPro" id="IPR050109">
    <property type="entry name" value="HTH-type_TetR-like_transc_reg"/>
</dbReference>
<evidence type="ECO:0000256" key="3">
    <source>
        <dbReference type="ARBA" id="ARBA00023163"/>
    </source>
</evidence>
<keyword evidence="7" id="KW-1185">Reference proteome</keyword>
<proteinExistence type="predicted"/>
<dbReference type="PRINTS" id="PR00455">
    <property type="entry name" value="HTHTETR"/>
</dbReference>
<name>A0A1X0DLK1_MYCHE</name>
<evidence type="ECO:0000313" key="6">
    <source>
        <dbReference type="EMBL" id="ORA72730.1"/>
    </source>
</evidence>
<evidence type="ECO:0000256" key="4">
    <source>
        <dbReference type="PROSITE-ProRule" id="PRU00335"/>
    </source>
</evidence>
<keyword evidence="2 4" id="KW-0238">DNA-binding</keyword>
<gene>
    <name evidence="6" type="ORF">BST25_14180</name>
</gene>
<evidence type="ECO:0000313" key="7">
    <source>
        <dbReference type="Proteomes" id="UP000192566"/>
    </source>
</evidence>
<accession>A0A1X0DLK1</accession>
<feature type="domain" description="HTH tetR-type" evidence="5">
    <location>
        <begin position="24"/>
        <end position="84"/>
    </location>
</feature>
<feature type="DNA-binding region" description="H-T-H motif" evidence="4">
    <location>
        <begin position="47"/>
        <end position="66"/>
    </location>
</feature>
<dbReference type="PANTHER" id="PTHR30055">
    <property type="entry name" value="HTH-TYPE TRANSCRIPTIONAL REGULATOR RUTR"/>
    <property type="match status" value="1"/>
</dbReference>